<dbReference type="InterPro" id="IPR005135">
    <property type="entry name" value="Endo/exonuclease/phosphatase"/>
</dbReference>
<dbReference type="Proteomes" id="UP001165366">
    <property type="component" value="Unassembled WGS sequence"/>
</dbReference>
<dbReference type="RefSeq" id="WP_237856546.1">
    <property type="nucleotide sequence ID" value="NZ_JAKLWS010000055.1"/>
</dbReference>
<sequence length="278" mass="30764">MKIIHVVIYLSVLGLLISCSSESENQNGMQESAAAELRIAAYNVEVSRNATAREIGEALQQYNLDIIGFSEAPGGNWTNEAAEVLGMDHVVTGRYTTAGHDDKYKTIASKTPLYDLEEVLMADTLHTATKAKTVIDGVEVTVYSVHFPFGWRDQAHIDETTGKISSLVDHLGQHQNSEISIVVGDFNFIPSKQDEESMYHEMFKEIGLDFAWDDLSIDATTKNTHNALEPEDEGNGNVIDHIMYNPEKAVAIDGGIIEMEQALSDHKPVWAVIQIEQE</sequence>
<name>A0ABS9KJJ5_9BACT</name>
<dbReference type="PROSITE" id="PS51257">
    <property type="entry name" value="PROKAR_LIPOPROTEIN"/>
    <property type="match status" value="1"/>
</dbReference>
<evidence type="ECO:0000313" key="3">
    <source>
        <dbReference type="Proteomes" id="UP001165366"/>
    </source>
</evidence>
<dbReference type="Gene3D" id="3.60.10.10">
    <property type="entry name" value="Endonuclease/exonuclease/phosphatase"/>
    <property type="match status" value="1"/>
</dbReference>
<dbReference type="Pfam" id="PF03372">
    <property type="entry name" value="Exo_endo_phos"/>
    <property type="match status" value="1"/>
</dbReference>
<dbReference type="SUPFAM" id="SSF56219">
    <property type="entry name" value="DNase I-like"/>
    <property type="match status" value="1"/>
</dbReference>
<reference evidence="2" key="1">
    <citation type="submission" date="2022-01" db="EMBL/GenBank/DDBJ databases">
        <authorList>
            <person name="Wang Y."/>
        </authorList>
    </citation>
    <scope>NUCLEOTIDE SEQUENCE</scope>
    <source>
        <strain evidence="2">WB101</strain>
    </source>
</reference>
<feature type="domain" description="Endonuclease/exonuclease/phosphatase" evidence="1">
    <location>
        <begin position="41"/>
        <end position="266"/>
    </location>
</feature>
<dbReference type="InterPro" id="IPR036691">
    <property type="entry name" value="Endo/exonu/phosph_ase_sf"/>
</dbReference>
<gene>
    <name evidence="2" type="ORF">L6773_20695</name>
</gene>
<evidence type="ECO:0000313" key="2">
    <source>
        <dbReference type="EMBL" id="MCG2591001.1"/>
    </source>
</evidence>
<keyword evidence="2" id="KW-0255">Endonuclease</keyword>
<dbReference type="GO" id="GO:0004519">
    <property type="term" value="F:endonuclease activity"/>
    <property type="evidence" value="ECO:0007669"/>
    <property type="project" value="UniProtKB-KW"/>
</dbReference>
<comment type="caution">
    <text evidence="2">The sequence shown here is derived from an EMBL/GenBank/DDBJ whole genome shotgun (WGS) entry which is preliminary data.</text>
</comment>
<accession>A0ABS9KJJ5</accession>
<keyword evidence="2" id="KW-0378">Hydrolase</keyword>
<reference evidence="2" key="2">
    <citation type="submission" date="2024-05" db="EMBL/GenBank/DDBJ databases">
        <title>Rhodohalobacter halophilus gen. nov., sp. nov., a moderately halophilic member of the family Balneolaceae.</title>
        <authorList>
            <person name="Xia J."/>
        </authorList>
    </citation>
    <scope>NUCLEOTIDE SEQUENCE</scope>
    <source>
        <strain evidence="2">WB101</strain>
    </source>
</reference>
<protein>
    <submittedName>
        <fullName evidence="2">Endonuclease/exonuclease/phosphatase family protein</fullName>
    </submittedName>
</protein>
<proteinExistence type="predicted"/>
<keyword evidence="2" id="KW-0540">Nuclease</keyword>
<keyword evidence="3" id="KW-1185">Reference proteome</keyword>
<organism evidence="2 3">
    <name type="scientific">Rhodohalobacter sulfatireducens</name>
    <dbReference type="NCBI Taxonomy" id="2911366"/>
    <lineage>
        <taxon>Bacteria</taxon>
        <taxon>Pseudomonadati</taxon>
        <taxon>Balneolota</taxon>
        <taxon>Balneolia</taxon>
        <taxon>Balneolales</taxon>
        <taxon>Balneolaceae</taxon>
        <taxon>Rhodohalobacter</taxon>
    </lineage>
</organism>
<evidence type="ECO:0000259" key="1">
    <source>
        <dbReference type="Pfam" id="PF03372"/>
    </source>
</evidence>
<dbReference type="EMBL" id="JAKLWS010000055">
    <property type="protein sequence ID" value="MCG2591001.1"/>
    <property type="molecule type" value="Genomic_DNA"/>
</dbReference>